<accession>A0A175R2L4</accession>
<sequence length="184" mass="20377">MAKQFSEIDERLAGFIDAQKIFFTASAAEGTRINISPRPTDHFHRLGSNSVAYLDLTGSGSETAAHLRVDGRLTIMFCAFEGAPLILRLYGQGRVAFRGSPDYRTFLDAHYAGEEPLGARQIVFLDIDLVQTSCGFKVPLFEPAGERPTLDRWAEAKGEEDLRAYRQEKNLVSMDGLPTGFVES</sequence>
<dbReference type="PANTHER" id="PTHR39336">
    <property type="entry name" value="PYRIDOXAMINE PHOSPHATE OXIDASE FAMILY PROTEIN (AFU_ORTHOLOGUE AFUA_6G11440)"/>
    <property type="match status" value="1"/>
</dbReference>
<evidence type="ECO:0000313" key="3">
    <source>
        <dbReference type="Proteomes" id="UP000078272"/>
    </source>
</evidence>
<reference evidence="2 3" key="1">
    <citation type="journal article" date="2016" name="Front. Microbiol.">
        <title>Genomic Resource of Rice Seed Associated Bacteria.</title>
        <authorList>
            <person name="Midha S."/>
            <person name="Bansal K."/>
            <person name="Sharma S."/>
            <person name="Kumar N."/>
            <person name="Patil P.P."/>
            <person name="Chaudhry V."/>
            <person name="Patil P.B."/>
        </authorList>
    </citation>
    <scope>NUCLEOTIDE SEQUENCE [LARGE SCALE GENOMIC DNA]</scope>
    <source>
        <strain evidence="2 3">NS226</strain>
    </source>
</reference>
<dbReference type="PATRIC" id="fig|401562.3.peg.4600"/>
<proteinExistence type="predicted"/>
<dbReference type="RefSeq" id="WP_058636594.1">
    <property type="nucleotide sequence ID" value="NZ_LDPZ01000066.1"/>
</dbReference>
<protein>
    <submittedName>
        <fullName evidence="2">Pyridoxamine 5'-phosphate oxidase</fullName>
    </submittedName>
</protein>
<dbReference type="InterPro" id="IPR012349">
    <property type="entry name" value="Split_barrel_FMN-bd"/>
</dbReference>
<dbReference type="InterPro" id="IPR011576">
    <property type="entry name" value="Pyridox_Oxase_N"/>
</dbReference>
<evidence type="ECO:0000259" key="1">
    <source>
        <dbReference type="Pfam" id="PF01243"/>
    </source>
</evidence>
<dbReference type="Pfam" id="PF01243">
    <property type="entry name" value="PNPOx_N"/>
    <property type="match status" value="1"/>
</dbReference>
<dbReference type="STRING" id="401562.NS365_08310"/>
<dbReference type="SUPFAM" id="SSF50475">
    <property type="entry name" value="FMN-binding split barrel"/>
    <property type="match status" value="1"/>
</dbReference>
<feature type="domain" description="Pyridoxamine 5'-phosphate oxidase N-terminal" evidence="1">
    <location>
        <begin position="8"/>
        <end position="133"/>
    </location>
</feature>
<dbReference type="EMBL" id="LDPZ01000066">
    <property type="protein sequence ID" value="KTQ85150.1"/>
    <property type="molecule type" value="Genomic_DNA"/>
</dbReference>
<dbReference type="PANTHER" id="PTHR39336:SF1">
    <property type="entry name" value="PYRIDOXAMINE PHOSPHATE OXIDASE FAMILY PROTEIN (AFU_ORTHOLOGUE AFUA_6G11440)"/>
    <property type="match status" value="1"/>
</dbReference>
<name>A0A175R2L4_9HYPH</name>
<comment type="caution">
    <text evidence="2">The sequence shown here is derived from an EMBL/GenBank/DDBJ whole genome shotgun (WGS) entry which is preliminary data.</text>
</comment>
<dbReference type="eggNOG" id="COG3576">
    <property type="taxonomic scope" value="Bacteria"/>
</dbReference>
<organism evidence="2 3">
    <name type="scientific">Aureimonas ureilytica</name>
    <dbReference type="NCBI Taxonomy" id="401562"/>
    <lineage>
        <taxon>Bacteria</taxon>
        <taxon>Pseudomonadati</taxon>
        <taxon>Pseudomonadota</taxon>
        <taxon>Alphaproteobacteria</taxon>
        <taxon>Hyphomicrobiales</taxon>
        <taxon>Aurantimonadaceae</taxon>
        <taxon>Aureimonas</taxon>
    </lineage>
</organism>
<dbReference type="OrthoDB" id="115989at2"/>
<gene>
    <name evidence="2" type="ORF">NS226_20830</name>
</gene>
<dbReference type="Gene3D" id="2.30.110.10">
    <property type="entry name" value="Electron Transport, Fmn-binding Protein, Chain A"/>
    <property type="match status" value="1"/>
</dbReference>
<dbReference type="Proteomes" id="UP000078272">
    <property type="component" value="Unassembled WGS sequence"/>
</dbReference>
<evidence type="ECO:0000313" key="2">
    <source>
        <dbReference type="EMBL" id="KTQ85150.1"/>
    </source>
</evidence>
<dbReference type="AlphaFoldDB" id="A0A175R2L4"/>